<dbReference type="KEGG" id="mbah:HYN46_16830"/>
<dbReference type="AlphaFoldDB" id="A0A345PAT8"/>
<evidence type="ECO:0000313" key="3">
    <source>
        <dbReference type="Proteomes" id="UP000253940"/>
    </source>
</evidence>
<evidence type="ECO:0000313" key="1">
    <source>
        <dbReference type="EMBL" id="AXI04353.1"/>
    </source>
</evidence>
<sequence length="109" mass="11917">MNKHTPGPWVACFDHPHEQCTNSIAEIRPVSNSERYLGTRISTIYGCEHPDGVQASNAQLIATAPELLEALEALVSVFEPRGIYGCFALDHAKKIITKAKFHKTEGVAA</sequence>
<dbReference type="RefSeq" id="WP_114900461.1">
    <property type="nucleotide sequence ID" value="NZ_CP031222.1"/>
</dbReference>
<dbReference type="KEGG" id="mbah:HYN46_17075"/>
<proteinExistence type="predicted"/>
<gene>
    <name evidence="1" type="ORF">HYN46_16830</name>
    <name evidence="2" type="ORF">HYN46_17075</name>
</gene>
<dbReference type="EMBL" id="CP031222">
    <property type="protein sequence ID" value="AXI04353.1"/>
    <property type="molecule type" value="Genomic_DNA"/>
</dbReference>
<name>A0A345PAT8_9GAMM</name>
<organism evidence="2 3">
    <name type="scientific">Aquirhabdus parva</name>
    <dbReference type="NCBI Taxonomy" id="2283318"/>
    <lineage>
        <taxon>Bacteria</taxon>
        <taxon>Pseudomonadati</taxon>
        <taxon>Pseudomonadota</taxon>
        <taxon>Gammaproteobacteria</taxon>
        <taxon>Moraxellales</taxon>
        <taxon>Moraxellaceae</taxon>
        <taxon>Aquirhabdus</taxon>
    </lineage>
</organism>
<evidence type="ECO:0000313" key="2">
    <source>
        <dbReference type="EMBL" id="AXI04397.1"/>
    </source>
</evidence>
<protein>
    <submittedName>
        <fullName evidence="2">Uncharacterized protein</fullName>
    </submittedName>
</protein>
<dbReference type="EMBL" id="CP031222">
    <property type="protein sequence ID" value="AXI04397.1"/>
    <property type="molecule type" value="Genomic_DNA"/>
</dbReference>
<dbReference type="Proteomes" id="UP000253940">
    <property type="component" value="Chromosome"/>
</dbReference>
<keyword evidence="3" id="KW-1185">Reference proteome</keyword>
<reference evidence="2 3" key="1">
    <citation type="submission" date="2018-07" db="EMBL/GenBank/DDBJ databases">
        <title>Genome sequencing of Moraxellaceae gen. HYN0046.</title>
        <authorList>
            <person name="Kim M."/>
            <person name="Yi H."/>
        </authorList>
    </citation>
    <scope>NUCLEOTIDE SEQUENCE [LARGE SCALE GENOMIC DNA]</scope>
    <source>
        <strain evidence="2 3">HYN0046</strain>
    </source>
</reference>
<accession>A0A345PAT8</accession>